<feature type="domain" description="DUF559" evidence="1">
    <location>
        <begin position="4"/>
        <end position="106"/>
    </location>
</feature>
<gene>
    <name evidence="2" type="primary">ycjD</name>
    <name evidence="2" type="ORF">FRZ44_13580</name>
</gene>
<dbReference type="Proteomes" id="UP000326202">
    <property type="component" value="Chromosome"/>
</dbReference>
<name>A0A5J6MMV8_9PROT</name>
<dbReference type="OrthoDB" id="9798754at2"/>
<dbReference type="AlphaFoldDB" id="A0A5J6MMV8"/>
<dbReference type="PANTHER" id="PTHR38590">
    <property type="entry name" value="BLL0828 PROTEIN"/>
    <property type="match status" value="1"/>
</dbReference>
<accession>A0A5J6MMV8</accession>
<dbReference type="RefSeq" id="WP_151176465.1">
    <property type="nucleotide sequence ID" value="NZ_CP042906.1"/>
</dbReference>
<dbReference type="KEGG" id="htq:FRZ44_13580"/>
<dbReference type="CDD" id="cd01038">
    <property type="entry name" value="Endonuclease_DUF559"/>
    <property type="match status" value="1"/>
</dbReference>
<proteinExistence type="predicted"/>
<evidence type="ECO:0000313" key="3">
    <source>
        <dbReference type="Proteomes" id="UP000326202"/>
    </source>
</evidence>
<reference evidence="2 3" key="1">
    <citation type="submission" date="2019-08" db="EMBL/GenBank/DDBJ databases">
        <title>Hyperibacter terrae gen. nov., sp. nov. and Hyperibacter viscosus sp. nov., two new members in the family Rhodospirillaceae isolated from the rhizosphere of Hypericum perforatum.</title>
        <authorList>
            <person name="Noviana Z."/>
        </authorList>
    </citation>
    <scope>NUCLEOTIDE SEQUENCE [LARGE SCALE GENOMIC DNA]</scope>
    <source>
        <strain evidence="2 3">R5913</strain>
    </source>
</reference>
<keyword evidence="3" id="KW-1185">Reference proteome</keyword>
<dbReference type="PANTHER" id="PTHR38590:SF1">
    <property type="entry name" value="BLL0828 PROTEIN"/>
    <property type="match status" value="1"/>
</dbReference>
<protein>
    <submittedName>
        <fullName evidence="2">DUF559 domain-containing protein</fullName>
    </submittedName>
</protein>
<dbReference type="InterPro" id="IPR011335">
    <property type="entry name" value="Restrct_endonuc-II-like"/>
</dbReference>
<dbReference type="Pfam" id="PF04480">
    <property type="entry name" value="DUF559"/>
    <property type="match status" value="1"/>
</dbReference>
<evidence type="ECO:0000259" key="1">
    <source>
        <dbReference type="Pfam" id="PF04480"/>
    </source>
</evidence>
<dbReference type="InterPro" id="IPR007569">
    <property type="entry name" value="DUF559"/>
</dbReference>
<organism evidence="2 3">
    <name type="scientific">Hypericibacter terrae</name>
    <dbReference type="NCBI Taxonomy" id="2602015"/>
    <lineage>
        <taxon>Bacteria</taxon>
        <taxon>Pseudomonadati</taxon>
        <taxon>Pseudomonadota</taxon>
        <taxon>Alphaproteobacteria</taxon>
        <taxon>Rhodospirillales</taxon>
        <taxon>Dongiaceae</taxon>
        <taxon>Hypericibacter</taxon>
    </lineage>
</organism>
<dbReference type="Gene3D" id="3.40.960.10">
    <property type="entry name" value="VSR Endonuclease"/>
    <property type="match status" value="1"/>
</dbReference>
<dbReference type="InterPro" id="IPR047216">
    <property type="entry name" value="Endonuclease_DUF559_bact"/>
</dbReference>
<dbReference type="SUPFAM" id="SSF52980">
    <property type="entry name" value="Restriction endonuclease-like"/>
    <property type="match status" value="1"/>
</dbReference>
<sequence>MTDLRASFLRSNQTIAERRLWQKLQSKRCAGRRFRRQFRLGAYIVDFVCLSDRLVVEVDGESHNHTIAGDEERSRWIESQGFRIVRFTNDDVRYRLEGVVQMIEAEILGATVSKTEQNGVSLS</sequence>
<evidence type="ECO:0000313" key="2">
    <source>
        <dbReference type="EMBL" id="QEX16066.1"/>
    </source>
</evidence>
<dbReference type="EMBL" id="CP042906">
    <property type="protein sequence ID" value="QEX16066.1"/>
    <property type="molecule type" value="Genomic_DNA"/>
</dbReference>